<sequence>MPPADDTTKVAPSSPTRKSRKTIRIYLRPKAQAVKSTKSSPATRKKMSATKCTKSSPPAHPEKMTLKEAVVARGVPEALPRDRKRKVTAPIEPTYTRDARHPHAPKNDKTIPQTDAENQAVVARFVSAINNMSNCAGHRQLRGSCLNSPRA</sequence>
<comment type="caution">
    <text evidence="2">The sequence shown here is derived from an EMBL/GenBank/DDBJ whole genome shotgun (WGS) entry which is preliminary data.</text>
</comment>
<keyword evidence="3" id="KW-1185">Reference proteome</keyword>
<reference evidence="2" key="1">
    <citation type="journal article" date="2020" name="Stud. Mycol.">
        <title>101 Dothideomycetes genomes: a test case for predicting lifestyles and emergence of pathogens.</title>
        <authorList>
            <person name="Haridas S."/>
            <person name="Albert R."/>
            <person name="Binder M."/>
            <person name="Bloem J."/>
            <person name="Labutti K."/>
            <person name="Salamov A."/>
            <person name="Andreopoulos B."/>
            <person name="Baker S."/>
            <person name="Barry K."/>
            <person name="Bills G."/>
            <person name="Bluhm B."/>
            <person name="Cannon C."/>
            <person name="Castanera R."/>
            <person name="Culley D."/>
            <person name="Daum C."/>
            <person name="Ezra D."/>
            <person name="Gonzalez J."/>
            <person name="Henrissat B."/>
            <person name="Kuo A."/>
            <person name="Liang C."/>
            <person name="Lipzen A."/>
            <person name="Lutzoni F."/>
            <person name="Magnuson J."/>
            <person name="Mondo S."/>
            <person name="Nolan M."/>
            <person name="Ohm R."/>
            <person name="Pangilinan J."/>
            <person name="Park H.-J."/>
            <person name="Ramirez L."/>
            <person name="Alfaro M."/>
            <person name="Sun H."/>
            <person name="Tritt A."/>
            <person name="Yoshinaga Y."/>
            <person name="Zwiers L.-H."/>
            <person name="Turgeon B."/>
            <person name="Goodwin S."/>
            <person name="Spatafora J."/>
            <person name="Crous P."/>
            <person name="Grigoriev I."/>
        </authorList>
    </citation>
    <scope>NUCLEOTIDE SEQUENCE</scope>
    <source>
        <strain evidence="2">CBS 110217</strain>
    </source>
</reference>
<dbReference type="Proteomes" id="UP000799777">
    <property type="component" value="Unassembled WGS sequence"/>
</dbReference>
<proteinExistence type="predicted"/>
<dbReference type="EMBL" id="ML978324">
    <property type="protein sequence ID" value="KAF2023787.1"/>
    <property type="molecule type" value="Genomic_DNA"/>
</dbReference>
<feature type="region of interest" description="Disordered" evidence="1">
    <location>
        <begin position="1"/>
        <end position="62"/>
    </location>
</feature>
<evidence type="ECO:0000313" key="3">
    <source>
        <dbReference type="Proteomes" id="UP000799777"/>
    </source>
</evidence>
<protein>
    <submittedName>
        <fullName evidence="2">Uncharacterized protein</fullName>
    </submittedName>
</protein>
<evidence type="ECO:0000256" key="1">
    <source>
        <dbReference type="SAM" id="MobiDB-lite"/>
    </source>
</evidence>
<gene>
    <name evidence="2" type="ORF">EK21DRAFT_118418</name>
</gene>
<organism evidence="2 3">
    <name type="scientific">Setomelanomma holmii</name>
    <dbReference type="NCBI Taxonomy" id="210430"/>
    <lineage>
        <taxon>Eukaryota</taxon>
        <taxon>Fungi</taxon>
        <taxon>Dikarya</taxon>
        <taxon>Ascomycota</taxon>
        <taxon>Pezizomycotina</taxon>
        <taxon>Dothideomycetes</taxon>
        <taxon>Pleosporomycetidae</taxon>
        <taxon>Pleosporales</taxon>
        <taxon>Pleosporineae</taxon>
        <taxon>Phaeosphaeriaceae</taxon>
        <taxon>Setomelanomma</taxon>
    </lineage>
</organism>
<name>A0A9P4GXH2_9PLEO</name>
<dbReference type="AlphaFoldDB" id="A0A9P4GXH2"/>
<evidence type="ECO:0000313" key="2">
    <source>
        <dbReference type="EMBL" id="KAF2023787.1"/>
    </source>
</evidence>
<accession>A0A9P4GXH2</accession>
<feature type="compositionally biased region" description="Basic and acidic residues" evidence="1">
    <location>
        <begin position="95"/>
        <end position="109"/>
    </location>
</feature>
<feature type="region of interest" description="Disordered" evidence="1">
    <location>
        <begin position="76"/>
        <end position="115"/>
    </location>
</feature>